<dbReference type="EMBL" id="ML145223">
    <property type="protein sequence ID" value="TBU53161.1"/>
    <property type="molecule type" value="Genomic_DNA"/>
</dbReference>
<feature type="region of interest" description="Disordered" evidence="1">
    <location>
        <begin position="1"/>
        <end position="74"/>
    </location>
</feature>
<dbReference type="AlphaFoldDB" id="A0A4Q9PHN1"/>
<evidence type="ECO:0000256" key="1">
    <source>
        <dbReference type="SAM" id="MobiDB-lite"/>
    </source>
</evidence>
<name>A0A4Q9PHN1_9APHY</name>
<sequence length="124" mass="13486">MLPSSAYPTSSASATTLSSRLPVHTTPQTAAQSPCPPRLQTRPSLCSISTTSLPLPVDPPQSFASPPSLQNPQRNVQSRLMPTYIFLPFPAPSLLHHFLPFPFSPSTTPRLYPTPIQRPALRLS</sequence>
<feature type="compositionally biased region" description="Polar residues" evidence="1">
    <location>
        <begin position="41"/>
        <end position="53"/>
    </location>
</feature>
<feature type="compositionally biased region" description="Low complexity" evidence="1">
    <location>
        <begin position="1"/>
        <end position="22"/>
    </location>
</feature>
<evidence type="ECO:0000313" key="2">
    <source>
        <dbReference type="EMBL" id="TBU53161.1"/>
    </source>
</evidence>
<gene>
    <name evidence="2" type="ORF">BD310DRAFT_938696</name>
</gene>
<accession>A0A4Q9PHN1</accession>
<feature type="compositionally biased region" description="Polar residues" evidence="1">
    <location>
        <begin position="62"/>
        <end position="74"/>
    </location>
</feature>
<evidence type="ECO:0000313" key="3">
    <source>
        <dbReference type="Proteomes" id="UP000292082"/>
    </source>
</evidence>
<protein>
    <submittedName>
        <fullName evidence="2">Uncharacterized protein</fullName>
    </submittedName>
</protein>
<organism evidence="2 3">
    <name type="scientific">Dichomitus squalens</name>
    <dbReference type="NCBI Taxonomy" id="114155"/>
    <lineage>
        <taxon>Eukaryota</taxon>
        <taxon>Fungi</taxon>
        <taxon>Dikarya</taxon>
        <taxon>Basidiomycota</taxon>
        <taxon>Agaricomycotina</taxon>
        <taxon>Agaricomycetes</taxon>
        <taxon>Polyporales</taxon>
        <taxon>Polyporaceae</taxon>
        <taxon>Dichomitus</taxon>
    </lineage>
</organism>
<dbReference type="Proteomes" id="UP000292082">
    <property type="component" value="Unassembled WGS sequence"/>
</dbReference>
<reference evidence="2 3" key="1">
    <citation type="submission" date="2019-01" db="EMBL/GenBank/DDBJ databases">
        <title>Draft genome sequences of three monokaryotic isolates of the white-rot basidiomycete fungus Dichomitus squalens.</title>
        <authorList>
            <consortium name="DOE Joint Genome Institute"/>
            <person name="Lopez S.C."/>
            <person name="Andreopoulos B."/>
            <person name="Pangilinan J."/>
            <person name="Lipzen A."/>
            <person name="Riley R."/>
            <person name="Ahrendt S."/>
            <person name="Ng V."/>
            <person name="Barry K."/>
            <person name="Daum C."/>
            <person name="Grigoriev I.V."/>
            <person name="Hilden K.S."/>
            <person name="Makela M.R."/>
            <person name="de Vries R.P."/>
        </authorList>
    </citation>
    <scope>NUCLEOTIDE SEQUENCE [LARGE SCALE GENOMIC DNA]</scope>
    <source>
        <strain evidence="2 3">CBS 464.89</strain>
    </source>
</reference>
<keyword evidence="3" id="KW-1185">Reference proteome</keyword>
<proteinExistence type="predicted"/>